<feature type="transmembrane region" description="Helical" evidence="8">
    <location>
        <begin position="6"/>
        <end position="24"/>
    </location>
</feature>
<dbReference type="Gene3D" id="1.20.1530.20">
    <property type="match status" value="2"/>
</dbReference>
<feature type="transmembrane region" description="Helical" evidence="8">
    <location>
        <begin position="36"/>
        <end position="55"/>
    </location>
</feature>
<dbReference type="OrthoDB" id="401182at2"/>
<evidence type="ECO:0000256" key="4">
    <source>
        <dbReference type="ARBA" id="ARBA00022475"/>
    </source>
</evidence>
<dbReference type="PANTHER" id="PTHR36838">
    <property type="entry name" value="AUXIN EFFLUX CARRIER FAMILY PROTEIN"/>
    <property type="match status" value="1"/>
</dbReference>
<feature type="transmembrane region" description="Helical" evidence="8">
    <location>
        <begin position="102"/>
        <end position="123"/>
    </location>
</feature>
<accession>A0A544TKE5</accession>
<keyword evidence="5 8" id="KW-0812">Transmembrane</keyword>
<keyword evidence="4" id="KW-1003">Cell membrane</keyword>
<comment type="subcellular location">
    <subcellularLocation>
        <location evidence="1">Cell membrane</location>
        <topology evidence="1">Multi-pass membrane protein</topology>
    </subcellularLocation>
</comment>
<feature type="transmembrane region" description="Helical" evidence="8">
    <location>
        <begin position="163"/>
        <end position="183"/>
    </location>
</feature>
<name>A0A544TKE5_9BACI</name>
<feature type="transmembrane region" description="Helical" evidence="8">
    <location>
        <begin position="255"/>
        <end position="275"/>
    </location>
</feature>
<evidence type="ECO:0000313" key="9">
    <source>
        <dbReference type="EMBL" id="TQR17916.1"/>
    </source>
</evidence>
<evidence type="ECO:0000256" key="8">
    <source>
        <dbReference type="SAM" id="Phobius"/>
    </source>
</evidence>
<evidence type="ECO:0000256" key="3">
    <source>
        <dbReference type="ARBA" id="ARBA00022448"/>
    </source>
</evidence>
<dbReference type="RefSeq" id="WP_142605450.1">
    <property type="nucleotide sequence ID" value="NZ_VDGG01000005.1"/>
</dbReference>
<keyword evidence="10" id="KW-1185">Reference proteome</keyword>
<dbReference type="GO" id="GO:0005886">
    <property type="term" value="C:plasma membrane"/>
    <property type="evidence" value="ECO:0007669"/>
    <property type="project" value="UniProtKB-SubCell"/>
</dbReference>
<dbReference type="PANTHER" id="PTHR36838:SF3">
    <property type="entry name" value="TRANSPORTER AUXIN EFFLUX CARRIER EC FAMILY"/>
    <property type="match status" value="1"/>
</dbReference>
<feature type="transmembrane region" description="Helical" evidence="8">
    <location>
        <begin position="67"/>
        <end position="90"/>
    </location>
</feature>
<feature type="transmembrane region" description="Helical" evidence="8">
    <location>
        <begin position="195"/>
        <end position="216"/>
    </location>
</feature>
<reference evidence="9 10" key="1">
    <citation type="submission" date="2019-05" db="EMBL/GenBank/DDBJ databases">
        <title>Psychrobacillus vulpis sp. nov., a new species isolated from feces of a red fox that inhabits in The Tablas de Daimiel Natural Park, Albacete, Spain.</title>
        <authorList>
            <person name="Rodriguez M."/>
            <person name="Reina J.C."/>
            <person name="Bejar V."/>
            <person name="Llamas I."/>
        </authorList>
    </citation>
    <scope>NUCLEOTIDE SEQUENCE [LARGE SCALE GENOMIC DNA]</scope>
    <source>
        <strain evidence="9 10">NHI-2</strain>
    </source>
</reference>
<keyword evidence="6 8" id="KW-1133">Transmembrane helix</keyword>
<feature type="transmembrane region" description="Helical" evidence="8">
    <location>
        <begin position="228"/>
        <end position="249"/>
    </location>
</feature>
<comment type="similarity">
    <text evidence="2">Belongs to the auxin efflux carrier (TC 2.A.69) family.</text>
</comment>
<evidence type="ECO:0000256" key="2">
    <source>
        <dbReference type="ARBA" id="ARBA00010145"/>
    </source>
</evidence>
<dbReference type="InterPro" id="IPR038770">
    <property type="entry name" value="Na+/solute_symporter_sf"/>
</dbReference>
<keyword evidence="7 8" id="KW-0472">Membrane</keyword>
<feature type="transmembrane region" description="Helical" evidence="8">
    <location>
        <begin position="129"/>
        <end position="151"/>
    </location>
</feature>
<keyword evidence="3" id="KW-0813">Transport</keyword>
<comment type="caution">
    <text evidence="9">The sequence shown here is derived from an EMBL/GenBank/DDBJ whole genome shotgun (WGS) entry which is preliminary data.</text>
</comment>
<protein>
    <submittedName>
        <fullName evidence="9">AEC family transporter</fullName>
    </submittedName>
</protein>
<dbReference type="AlphaFoldDB" id="A0A544TKE5"/>
<sequence>MEFSLIFESIFIISIMIALGSLISRTFPFNSDTRKLLVSLIVNIAMPSIILSSILNVEINRETFKMIANVFILSVIINLLGILIGWLFSNTFYRHSTKKREIALLSGLGNTGFIGIPLCAALIGPEGALFAAIFDAGVDITLWTIGVLIIQKNRRFSFKSLKELINVPTIAIVFGLFIAYFNMKPPAVFIELANQLANLAAPLAMFYIGILVMNLYRKKTQDSDQEIWVPIVVKLIVLPACVALMVNYLYLKSDILQTILIQSMMPSLTLASILFAKYSADENMGAFTTVLSTIVALITIPLMLYLFL</sequence>
<dbReference type="GO" id="GO:0055085">
    <property type="term" value="P:transmembrane transport"/>
    <property type="evidence" value="ECO:0007669"/>
    <property type="project" value="InterPro"/>
</dbReference>
<proteinExistence type="inferred from homology"/>
<feature type="transmembrane region" description="Helical" evidence="8">
    <location>
        <begin position="287"/>
        <end position="307"/>
    </location>
</feature>
<dbReference type="InterPro" id="IPR004776">
    <property type="entry name" value="Mem_transp_PIN-like"/>
</dbReference>
<evidence type="ECO:0000313" key="10">
    <source>
        <dbReference type="Proteomes" id="UP000318937"/>
    </source>
</evidence>
<evidence type="ECO:0000256" key="1">
    <source>
        <dbReference type="ARBA" id="ARBA00004651"/>
    </source>
</evidence>
<evidence type="ECO:0000256" key="7">
    <source>
        <dbReference type="ARBA" id="ARBA00023136"/>
    </source>
</evidence>
<gene>
    <name evidence="9" type="ORF">FG383_03420</name>
</gene>
<evidence type="ECO:0000256" key="6">
    <source>
        <dbReference type="ARBA" id="ARBA00022989"/>
    </source>
</evidence>
<organism evidence="9 10">
    <name type="scientific">Psychrobacillus soli</name>
    <dbReference type="NCBI Taxonomy" id="1543965"/>
    <lineage>
        <taxon>Bacteria</taxon>
        <taxon>Bacillati</taxon>
        <taxon>Bacillota</taxon>
        <taxon>Bacilli</taxon>
        <taxon>Bacillales</taxon>
        <taxon>Bacillaceae</taxon>
        <taxon>Psychrobacillus</taxon>
    </lineage>
</organism>
<dbReference type="Pfam" id="PF03547">
    <property type="entry name" value="Mem_trans"/>
    <property type="match status" value="2"/>
</dbReference>
<dbReference type="Proteomes" id="UP000318937">
    <property type="component" value="Unassembled WGS sequence"/>
</dbReference>
<dbReference type="EMBL" id="VDGG01000005">
    <property type="protein sequence ID" value="TQR17916.1"/>
    <property type="molecule type" value="Genomic_DNA"/>
</dbReference>
<evidence type="ECO:0000256" key="5">
    <source>
        <dbReference type="ARBA" id="ARBA00022692"/>
    </source>
</evidence>